<dbReference type="PRINTS" id="PR00359">
    <property type="entry name" value="BP450"/>
</dbReference>
<sequence>MQDYLRTIVADRRATPRDDLISMFAAAEREGVVTEDEIVANCVLLLFAGHETTANLIAHGLNLLMTNPDQLALLRSQPTLTPSAIEEMLRCDGPVITVVRETMEPVTIAGYDIPVGKHIFLALYTANHDPAVFPDPMRFDITRKNNRHMAFGMGAYYCLGAALAAFEEDKVLVERLGEGFVDAFVRLKRQELDRFTRAVTDWEFREYAWLL</sequence>
<organism evidence="2 3">
    <name type="scientific">Kibdelosporangium lantanae</name>
    <dbReference type="NCBI Taxonomy" id="1497396"/>
    <lineage>
        <taxon>Bacteria</taxon>
        <taxon>Bacillati</taxon>
        <taxon>Actinomycetota</taxon>
        <taxon>Actinomycetes</taxon>
        <taxon>Pseudonocardiales</taxon>
        <taxon>Pseudonocardiaceae</taxon>
        <taxon>Kibdelosporangium</taxon>
    </lineage>
</organism>
<dbReference type="SUPFAM" id="SSF55931">
    <property type="entry name" value="Glutamine synthetase/guanido kinase"/>
    <property type="match status" value="1"/>
</dbReference>
<dbReference type="Gene3D" id="1.10.630.10">
    <property type="entry name" value="Cytochrome P450"/>
    <property type="match status" value="1"/>
</dbReference>
<dbReference type="InterPro" id="IPR014746">
    <property type="entry name" value="Gln_synth/guanido_kin_cat_dom"/>
</dbReference>
<dbReference type="PRINTS" id="PR00385">
    <property type="entry name" value="P450"/>
</dbReference>
<dbReference type="InterPro" id="IPR001128">
    <property type="entry name" value="Cyt_P450"/>
</dbReference>
<accession>A0ABW3M480</accession>
<dbReference type="InterPro" id="IPR036396">
    <property type="entry name" value="Cyt_P450_sf"/>
</dbReference>
<reference evidence="3" key="1">
    <citation type="journal article" date="2019" name="Int. J. Syst. Evol. Microbiol.">
        <title>The Global Catalogue of Microorganisms (GCM) 10K type strain sequencing project: providing services to taxonomists for standard genome sequencing and annotation.</title>
        <authorList>
            <consortium name="The Broad Institute Genomics Platform"/>
            <consortium name="The Broad Institute Genome Sequencing Center for Infectious Disease"/>
            <person name="Wu L."/>
            <person name="Ma J."/>
        </authorList>
    </citation>
    <scope>NUCLEOTIDE SEQUENCE [LARGE SCALE GENOMIC DNA]</scope>
    <source>
        <strain evidence="3">JCM 31486</strain>
    </source>
</reference>
<dbReference type="EMBL" id="JBHTIS010000315">
    <property type="protein sequence ID" value="MFD1045488.1"/>
    <property type="molecule type" value="Genomic_DNA"/>
</dbReference>
<dbReference type="PANTHER" id="PTHR46696">
    <property type="entry name" value="P450, PUTATIVE (EUROFUNG)-RELATED"/>
    <property type="match status" value="1"/>
</dbReference>
<dbReference type="InterPro" id="IPR002397">
    <property type="entry name" value="Cyt_P450_B"/>
</dbReference>
<keyword evidence="3" id="KW-1185">Reference proteome</keyword>
<evidence type="ECO:0000256" key="1">
    <source>
        <dbReference type="ARBA" id="ARBA00010617"/>
    </source>
</evidence>
<name>A0ABW3M480_9PSEU</name>
<proteinExistence type="inferred from homology"/>
<comment type="similarity">
    <text evidence="1">Belongs to the cytochrome P450 family.</text>
</comment>
<protein>
    <submittedName>
        <fullName evidence="2">Cytochrome P450</fullName>
    </submittedName>
</protein>
<dbReference type="SUPFAM" id="SSF48264">
    <property type="entry name" value="Cytochrome P450"/>
    <property type="match status" value="1"/>
</dbReference>
<gene>
    <name evidence="2" type="ORF">ACFQ1S_07765</name>
</gene>
<dbReference type="PANTHER" id="PTHR46696:SF1">
    <property type="entry name" value="CYTOCHROME P450 YJIB-RELATED"/>
    <property type="match status" value="1"/>
</dbReference>
<evidence type="ECO:0000313" key="3">
    <source>
        <dbReference type="Proteomes" id="UP001597045"/>
    </source>
</evidence>
<evidence type="ECO:0000313" key="2">
    <source>
        <dbReference type="EMBL" id="MFD1045488.1"/>
    </source>
</evidence>
<dbReference type="Pfam" id="PF00067">
    <property type="entry name" value="p450"/>
    <property type="match status" value="1"/>
</dbReference>
<comment type="caution">
    <text evidence="2">The sequence shown here is derived from an EMBL/GenBank/DDBJ whole genome shotgun (WGS) entry which is preliminary data.</text>
</comment>
<dbReference type="Proteomes" id="UP001597045">
    <property type="component" value="Unassembled WGS sequence"/>
</dbReference>